<evidence type="ECO:0000313" key="6">
    <source>
        <dbReference type="EMBL" id="KAK9417156.1"/>
    </source>
</evidence>
<name>A0ABR2URW6_9PEZI</name>
<dbReference type="Pfam" id="PF25482">
    <property type="entry name" value="DUF7905"/>
    <property type="match status" value="1"/>
</dbReference>
<comment type="similarity">
    <text evidence="1">Belongs to the isochorismatase family.</text>
</comment>
<dbReference type="Gene3D" id="3.40.50.850">
    <property type="entry name" value="Isochorismatase-like"/>
    <property type="match status" value="1"/>
</dbReference>
<gene>
    <name evidence="6" type="ORF">SUNI508_08960</name>
</gene>
<feature type="domain" description="DUF7905" evidence="5">
    <location>
        <begin position="612"/>
        <end position="896"/>
    </location>
</feature>
<evidence type="ECO:0000256" key="2">
    <source>
        <dbReference type="ARBA" id="ARBA00022801"/>
    </source>
</evidence>
<dbReference type="InterPro" id="IPR000868">
    <property type="entry name" value="Isochorismatase-like_dom"/>
</dbReference>
<evidence type="ECO:0008006" key="8">
    <source>
        <dbReference type="Google" id="ProtNLM"/>
    </source>
</evidence>
<dbReference type="PANTHER" id="PTHR43540:SF1">
    <property type="entry name" value="ISOCHORISMATASE HYDROLASE"/>
    <property type="match status" value="1"/>
</dbReference>
<reference evidence="6 7" key="1">
    <citation type="journal article" date="2024" name="J. Plant Pathol.">
        <title>Sequence and assembly of the genome of Seiridium unicorne, isolate CBS 538.82, causal agent of cypress canker disease.</title>
        <authorList>
            <person name="Scali E."/>
            <person name="Rocca G.D."/>
            <person name="Danti R."/>
            <person name="Garbelotto M."/>
            <person name="Barberini S."/>
            <person name="Baroncelli R."/>
            <person name="Emiliani G."/>
        </authorList>
    </citation>
    <scope>NUCLEOTIDE SEQUENCE [LARGE SCALE GENOMIC DNA]</scope>
    <source>
        <strain evidence="6 7">BM-138-508</strain>
    </source>
</reference>
<dbReference type="EMBL" id="JARVKF010000400">
    <property type="protein sequence ID" value="KAK9417156.1"/>
    <property type="molecule type" value="Genomic_DNA"/>
</dbReference>
<evidence type="ECO:0000259" key="5">
    <source>
        <dbReference type="Pfam" id="PF25482"/>
    </source>
</evidence>
<dbReference type="Gene3D" id="3.40.225.10">
    <property type="entry name" value="Class II aldolase/adducin N-terminal domain"/>
    <property type="match status" value="1"/>
</dbReference>
<feature type="region of interest" description="Disordered" evidence="3">
    <location>
        <begin position="146"/>
        <end position="176"/>
    </location>
</feature>
<evidence type="ECO:0000313" key="7">
    <source>
        <dbReference type="Proteomes" id="UP001408356"/>
    </source>
</evidence>
<feature type="domain" description="Isochorismatase-like" evidence="4">
    <location>
        <begin position="5"/>
        <end position="105"/>
    </location>
</feature>
<dbReference type="InterPro" id="IPR050272">
    <property type="entry name" value="Isochorismatase-like_hydrls"/>
</dbReference>
<keyword evidence="2" id="KW-0378">Hydrolase</keyword>
<sequence>MAGIGSPFREFAKGVEPKDDEIVVIKQYSSSFFGTSLPSILTSLGCDTLVCCGYSTSGCVRASTLDAMQYGFNPYVVREACGDRHVTVNDSNLFDMDQKFAEVVTESRIFELLEATINQRRGIDLQSNISGSRTTTIEAERKLSRVTMPPKQARDTSQPRTGFCNSESLVDRKSGQNTDRITEQQWGPGSLWCTLVTANHILDYFSLVTGYGHTSARNPLTNATFFNPVDPSSLVTSNAGVVHSHTRTVRPLADNAEVPPIPQFNLEADLGARVPVFDTADFYDDLPNDTHNFLVNLPHLVAALADTFSTPENNLTRQNAAPDYPVVLQRAHGLSAAAPSIEHAVWDAWPAQDAANIARESYTVLAAYGGVGGRLREFTDRELRDSMALARSGETKDWPCEYGRPHELDFLVSHFAVGNFLILSFQRPDLLSSSSDASPDRKAVAALQQPVPEDMLQRPRQQVYLAPVSLLEQWTKDKRRRTQPNASSPRGQAYLILSHDKRLEDGVIEAVHFEMVEFARGREDIRFTLQGSRERPFLYIEAPSQDLAIACLDEARTCADNIIHDRTVKFDFVLVEPPASTLDVIQVKLADNRPQLLPSTGGPATGGPSEHDDAALQNSEIDKAMLQQLTMALKKAGRIKVRVNLRVHFGHYLLTSVPQNISQAHFTLEQLTRIVRHARTKDEFATQMGNLREALRVLNTIKTSQLFLSEDMAVATMDVRPEFYFDAHSSKWRMEAHLRPLGEIMPSMPHEKGAFKIAGIHAIEIVEKRQGTQLNFKTLSLGQTFDWKIETVPDAAIKHAGYRPFEAEVRAATVQFPSKQARDEDFPRLHFQSPAIKAQELREVAIRSVFRFRYSPAPYQVEFTIRRTWPNVKAMANNRYEPVTTFGITVYGEDWGETRATEIVQTGQGWGQELEHLFRDSPGSTHGNKSDVRASGEERVQAFVNIIRDIRRALST</sequence>
<dbReference type="SUPFAM" id="SSF52499">
    <property type="entry name" value="Isochorismatase-like hydrolases"/>
    <property type="match status" value="1"/>
</dbReference>
<proteinExistence type="inferred from homology"/>
<dbReference type="SUPFAM" id="SSF53639">
    <property type="entry name" value="AraD/HMP-PK domain-like"/>
    <property type="match status" value="1"/>
</dbReference>
<accession>A0ABR2URW6</accession>
<evidence type="ECO:0000256" key="1">
    <source>
        <dbReference type="ARBA" id="ARBA00006336"/>
    </source>
</evidence>
<organism evidence="6 7">
    <name type="scientific">Seiridium unicorne</name>
    <dbReference type="NCBI Taxonomy" id="138068"/>
    <lineage>
        <taxon>Eukaryota</taxon>
        <taxon>Fungi</taxon>
        <taxon>Dikarya</taxon>
        <taxon>Ascomycota</taxon>
        <taxon>Pezizomycotina</taxon>
        <taxon>Sordariomycetes</taxon>
        <taxon>Xylariomycetidae</taxon>
        <taxon>Amphisphaeriales</taxon>
        <taxon>Sporocadaceae</taxon>
        <taxon>Seiridium</taxon>
    </lineage>
</organism>
<keyword evidence="7" id="KW-1185">Reference proteome</keyword>
<evidence type="ECO:0000256" key="3">
    <source>
        <dbReference type="SAM" id="MobiDB-lite"/>
    </source>
</evidence>
<feature type="compositionally biased region" description="Polar residues" evidence="3">
    <location>
        <begin position="155"/>
        <end position="168"/>
    </location>
</feature>
<dbReference type="InterPro" id="IPR036409">
    <property type="entry name" value="Aldolase_II/adducin_N_sf"/>
</dbReference>
<evidence type="ECO:0000259" key="4">
    <source>
        <dbReference type="Pfam" id="PF00857"/>
    </source>
</evidence>
<dbReference type="InterPro" id="IPR057227">
    <property type="entry name" value="DUF7905"/>
</dbReference>
<comment type="caution">
    <text evidence="6">The sequence shown here is derived from an EMBL/GenBank/DDBJ whole genome shotgun (WGS) entry which is preliminary data.</text>
</comment>
<dbReference type="Pfam" id="PF00857">
    <property type="entry name" value="Isochorismatase"/>
    <property type="match status" value="1"/>
</dbReference>
<dbReference type="InterPro" id="IPR036380">
    <property type="entry name" value="Isochorismatase-like_sf"/>
</dbReference>
<dbReference type="Proteomes" id="UP001408356">
    <property type="component" value="Unassembled WGS sequence"/>
</dbReference>
<protein>
    <recommendedName>
        <fullName evidence="8">Isochorismatase-like domain-containing protein</fullName>
    </recommendedName>
</protein>
<dbReference type="PANTHER" id="PTHR43540">
    <property type="entry name" value="PEROXYUREIDOACRYLATE/UREIDOACRYLATE AMIDOHYDROLASE-RELATED"/>
    <property type="match status" value="1"/>
</dbReference>